<protein>
    <recommendedName>
        <fullName evidence="5">Polysaccharide chain length determinant N-terminal domain-containing protein</fullName>
    </recommendedName>
</protein>
<dbReference type="Proteomes" id="UP000265882">
    <property type="component" value="Unassembled WGS sequence"/>
</dbReference>
<evidence type="ECO:0000256" key="1">
    <source>
        <dbReference type="SAM" id="Coils"/>
    </source>
</evidence>
<keyword evidence="2" id="KW-1133">Transmembrane helix</keyword>
<keyword evidence="2" id="KW-0472">Membrane</keyword>
<evidence type="ECO:0000313" key="3">
    <source>
        <dbReference type="EMBL" id="RJP25473.1"/>
    </source>
</evidence>
<keyword evidence="2" id="KW-0812">Transmembrane</keyword>
<evidence type="ECO:0008006" key="5">
    <source>
        <dbReference type="Google" id="ProtNLM"/>
    </source>
</evidence>
<dbReference type="AlphaFoldDB" id="A0A3A4NYA5"/>
<evidence type="ECO:0000256" key="2">
    <source>
        <dbReference type="SAM" id="Phobius"/>
    </source>
</evidence>
<organism evidence="3 4">
    <name type="scientific">Abyssobacteria bacterium (strain SURF_5)</name>
    <dbReference type="NCBI Taxonomy" id="2093360"/>
    <lineage>
        <taxon>Bacteria</taxon>
        <taxon>Pseudomonadati</taxon>
        <taxon>Candidatus Hydrogenedentota</taxon>
        <taxon>Candidatus Abyssobacteria</taxon>
    </lineage>
</organism>
<accession>A0A3A4NYA5</accession>
<dbReference type="GO" id="GO:0005886">
    <property type="term" value="C:plasma membrane"/>
    <property type="evidence" value="ECO:0007669"/>
    <property type="project" value="TreeGrafter"/>
</dbReference>
<dbReference type="PANTHER" id="PTHR32309">
    <property type="entry name" value="TYROSINE-PROTEIN KINASE"/>
    <property type="match status" value="1"/>
</dbReference>
<sequence>MTKSDYSAVEKESLHFGYMPIKEKEPQLFDYLSIIYRRRGMIYVVTISCIIATAVLSYTLPKTYQATISAFFTSQNTSVDLTAGSNGNLPPLPTGQESVQKGILGILKSGTVAEIVERKVGKRSLRHIKWNTDFDINSENLIEIDVRDRDPEVAALIANVFVEAANEFYSGIATNPFGGMRDYLEHDIEEYTIKLRDAEDGLQQFHSKNNIASLQEELTILINQKAGIEATINDTLVLIQQNDKERESLEVQMEQEGLLVLNSDILSYDSFLQTQKEDLARLEGEIASEKYRLKPDHPRMISLEERRVSIEQAISSRINQIMNSTIKPADMHYETLRKNLTANLIQATTLAAKRDTLARVRDSLSGRINGYLQLQAEYDKLQLEITTLRDFLQNLKQNLNNATVEERHKTPYFVTVDAAAPPSTPVFPILWLNLLVAWVFGLAGGIFLALFLNYIDRVRERKNVI</sequence>
<reference evidence="3 4" key="1">
    <citation type="journal article" date="2017" name="ISME J.">
        <title>Energy and carbon metabolisms in a deep terrestrial subsurface fluid microbial community.</title>
        <authorList>
            <person name="Momper L."/>
            <person name="Jungbluth S.P."/>
            <person name="Lee M.D."/>
            <person name="Amend J.P."/>
        </authorList>
    </citation>
    <scope>NUCLEOTIDE SEQUENCE [LARGE SCALE GENOMIC DNA]</scope>
    <source>
        <strain evidence="3">SURF_5</strain>
    </source>
</reference>
<feature type="transmembrane region" description="Helical" evidence="2">
    <location>
        <begin position="41"/>
        <end position="60"/>
    </location>
</feature>
<name>A0A3A4NYA5_ABYX5</name>
<dbReference type="InterPro" id="IPR050445">
    <property type="entry name" value="Bact_polysacc_biosynth/exp"/>
</dbReference>
<feature type="coiled-coil region" evidence="1">
    <location>
        <begin position="378"/>
        <end position="405"/>
    </location>
</feature>
<evidence type="ECO:0000313" key="4">
    <source>
        <dbReference type="Proteomes" id="UP000265882"/>
    </source>
</evidence>
<proteinExistence type="predicted"/>
<dbReference type="PANTHER" id="PTHR32309:SF13">
    <property type="entry name" value="FERRIC ENTEROBACTIN TRANSPORT PROTEIN FEPE"/>
    <property type="match status" value="1"/>
</dbReference>
<dbReference type="EMBL" id="QZKU01000022">
    <property type="protein sequence ID" value="RJP25473.1"/>
    <property type="molecule type" value="Genomic_DNA"/>
</dbReference>
<feature type="transmembrane region" description="Helical" evidence="2">
    <location>
        <begin position="430"/>
        <end position="455"/>
    </location>
</feature>
<keyword evidence="1" id="KW-0175">Coiled coil</keyword>
<gene>
    <name evidence="3" type="ORF">C4520_02400</name>
</gene>
<comment type="caution">
    <text evidence="3">The sequence shown here is derived from an EMBL/GenBank/DDBJ whole genome shotgun (WGS) entry which is preliminary data.</text>
</comment>
<dbReference type="GO" id="GO:0004713">
    <property type="term" value="F:protein tyrosine kinase activity"/>
    <property type="evidence" value="ECO:0007669"/>
    <property type="project" value="TreeGrafter"/>
</dbReference>